<dbReference type="EMBL" id="CP001666">
    <property type="protein sequence ID" value="ADK15869.1"/>
    <property type="molecule type" value="Genomic_DNA"/>
</dbReference>
<dbReference type="Proteomes" id="UP000077020">
    <property type="component" value="Unassembled WGS sequence"/>
</dbReference>
<dbReference type="RefSeq" id="WP_013239459.1">
    <property type="nucleotide sequence ID" value="NC_014328.1"/>
</dbReference>
<evidence type="ECO:0000313" key="4">
    <source>
        <dbReference type="Proteomes" id="UP000077020"/>
    </source>
</evidence>
<evidence type="ECO:0008006" key="5">
    <source>
        <dbReference type="Google" id="ProtNLM"/>
    </source>
</evidence>
<sequence>MEIKKGGVVSKLLENVYIPKMFKVRQIFPRPIIESKNIPEVVKKELAQKKFSDKIKPGMNIAITAGSRGVANVAIITKSIVDFVTSKGANPFVVPAMGSHGGATAEGQLELLAGYGLTEEYLGCPIKSSMEVKMIGHTEDGREVVIDKNAA</sequence>
<dbReference type="EMBL" id="LITS01000025">
    <property type="protein sequence ID" value="OAA84260.1"/>
    <property type="molecule type" value="Genomic_DNA"/>
</dbReference>
<organism evidence="1 3">
    <name type="scientific">Clostridium ljungdahlii (strain ATCC 55383 / DSM 13528 / PETC)</name>
    <dbReference type="NCBI Taxonomy" id="748727"/>
    <lineage>
        <taxon>Bacteria</taxon>
        <taxon>Bacillati</taxon>
        <taxon>Bacillota</taxon>
        <taxon>Clostridia</taxon>
        <taxon>Eubacteriales</taxon>
        <taxon>Clostridiaceae</taxon>
        <taxon>Clostridium</taxon>
    </lineage>
</organism>
<dbReference type="Proteomes" id="UP000001656">
    <property type="component" value="Chromosome"/>
</dbReference>
<dbReference type="STRING" id="748727.CLJU_c28150"/>
<evidence type="ECO:0000313" key="1">
    <source>
        <dbReference type="EMBL" id="ADK15869.1"/>
    </source>
</evidence>
<name>D8GNK6_CLOLD</name>
<proteinExistence type="predicted"/>
<dbReference type="HOGENOM" id="CLU_1729016_0_0_9"/>
<accession>D8GNK6</accession>
<gene>
    <name evidence="1" type="ordered locus">CLJU_c28150</name>
    <name evidence="2" type="ORF">WX45_01117</name>
</gene>
<dbReference type="AlphaFoldDB" id="D8GNK6"/>
<protein>
    <recommendedName>
        <fullName evidence="5">LarA-like N-terminal domain-containing protein</fullName>
    </recommendedName>
</protein>
<dbReference type="KEGG" id="clj:CLJU_c28150"/>
<evidence type="ECO:0000313" key="3">
    <source>
        <dbReference type="Proteomes" id="UP000001656"/>
    </source>
</evidence>
<dbReference type="eggNOG" id="COG2768">
    <property type="taxonomic scope" value="Bacteria"/>
</dbReference>
<keyword evidence="4" id="KW-1185">Reference proteome</keyword>
<evidence type="ECO:0000313" key="2">
    <source>
        <dbReference type="EMBL" id="OAA84260.1"/>
    </source>
</evidence>
<dbReference type="Gene3D" id="3.40.50.11440">
    <property type="match status" value="1"/>
</dbReference>
<reference evidence="1" key="1">
    <citation type="submission" date="2009-07" db="EMBL/GenBank/DDBJ databases">
        <authorList>
            <person name="Koepke M."/>
            <person name="Hujer S."/>
            <person name="Held C."/>
            <person name="Wiezer A."/>
            <person name="Liesegang H."/>
            <person name="Ehrenreich A."/>
            <person name="Gottschalk G."/>
            <person name="Duerre P."/>
        </authorList>
    </citation>
    <scope>NUCLEOTIDE SEQUENCE</scope>
    <source>
        <strain evidence="1">DSM 13528</strain>
    </source>
</reference>
<reference evidence="1 3" key="2">
    <citation type="journal article" date="2010" name="Proc. Natl. Acad. Sci. U.S.A.">
        <title>Clostridium ljungdahlii represents a microbial production platform based on syngas.</title>
        <authorList>
            <person name="Kopke M."/>
            <person name="Held C."/>
            <person name="Hujer S."/>
            <person name="Liesegang H."/>
            <person name="Wiezer A."/>
            <person name="Wollherr A."/>
            <person name="Ehrenreich A."/>
            <person name="Liebl W."/>
            <person name="Gottschalk G."/>
            <person name="Durre P."/>
        </authorList>
    </citation>
    <scope>NUCLEOTIDE SEQUENCE [LARGE SCALE GENOMIC DNA]</scope>
    <source>
        <strain evidence="3">ATCC 55383 / DSM 13528 / PETC</strain>
        <strain evidence="1">DSM 13528</strain>
    </source>
</reference>
<reference evidence="2 4" key="3">
    <citation type="journal article" date="2016" name="Biotechnol. Bioeng.">
        <title>Traits of selected Clostridium strains for syngas fermentation to ethanol.</title>
        <authorList>
            <person name="Martin M.E."/>
            <person name="Richter H."/>
            <person name="Saha S."/>
            <person name="Angenent L.T."/>
        </authorList>
    </citation>
    <scope>NUCLEOTIDE SEQUENCE [LARGE SCALE GENOMIC DNA]</scope>
    <source>
        <strain evidence="2 4">PETC</strain>
    </source>
</reference>
<dbReference type="PATRIC" id="fig|748727.19.peg.1730"/>